<sequence>MAGSRLLKLPGEIREAIYHEVLCSVNNKYHAVDQHNKYVFDLNLLLTCQQIYQEASTVFRRDNIFVAIETPWPATQQHVMMDGYVPIVIKDVAAQRFTHAHLTVVIGTPIPVQIGQPMQRFVILVDDLQMFTEMWYYTDLTHTGMNAHLKMTLKLRDPYSKDFEQKTIPKAIQRKLLEPFGVVKGLHEVEVQGEHYDSVEKAMRTQMKVPYPKVEKCLEEATKLKDAGNEALKNGKYHEALKSYRESFSHLFIVVDRRRRSIWGDEYFQKQCQGGQFDGENAQLLRLVLRIRLVSNTIMAHLKLEDYEEAVFWGMRTINLLQNSLDPGGAILGFPAAPETGKIYYRTGMAFKALGDKMKARELLRMAVKYLPNDPIVQKDYTALAPQLG</sequence>
<dbReference type="InterPro" id="IPR019734">
    <property type="entry name" value="TPR_rpt"/>
</dbReference>
<proteinExistence type="predicted"/>
<dbReference type="GO" id="GO:0101031">
    <property type="term" value="C:protein folding chaperone complex"/>
    <property type="evidence" value="ECO:0007669"/>
    <property type="project" value="TreeGrafter"/>
</dbReference>
<dbReference type="OrthoDB" id="5229512at2759"/>
<evidence type="ECO:0000256" key="2">
    <source>
        <dbReference type="PROSITE-ProRule" id="PRU00339"/>
    </source>
</evidence>
<gene>
    <name evidence="3" type="ORF">BJ878DRAFT_515659</name>
</gene>
<dbReference type="PANTHER" id="PTHR46423">
    <property type="entry name" value="RNA POLYMERASE II-ASSOCIATED PROTEIN 3"/>
    <property type="match status" value="1"/>
</dbReference>
<dbReference type="InterPro" id="IPR011990">
    <property type="entry name" value="TPR-like_helical_dom_sf"/>
</dbReference>
<dbReference type="InterPro" id="IPR051966">
    <property type="entry name" value="RPAP3"/>
</dbReference>
<accession>A0A9P8CD70</accession>
<reference evidence="3" key="1">
    <citation type="journal article" date="2021" name="IMA Fungus">
        <title>Genomic characterization of three marine fungi, including Emericellopsis atlantica sp. nov. with signatures of a generalist lifestyle and marine biomass degradation.</title>
        <authorList>
            <person name="Hagestad O.C."/>
            <person name="Hou L."/>
            <person name="Andersen J.H."/>
            <person name="Hansen E.H."/>
            <person name="Altermark B."/>
            <person name="Li C."/>
            <person name="Kuhnert E."/>
            <person name="Cox R.J."/>
            <person name="Crous P.W."/>
            <person name="Spatafora J.W."/>
            <person name="Lail K."/>
            <person name="Amirebrahimi M."/>
            <person name="Lipzen A."/>
            <person name="Pangilinan J."/>
            <person name="Andreopoulos W."/>
            <person name="Hayes R.D."/>
            <person name="Ng V."/>
            <person name="Grigoriev I.V."/>
            <person name="Jackson S.A."/>
            <person name="Sutton T.D.S."/>
            <person name="Dobson A.D.W."/>
            <person name="Rama T."/>
        </authorList>
    </citation>
    <scope>NUCLEOTIDE SEQUENCE</scope>
    <source>
        <strain evidence="3">TRa3180A</strain>
    </source>
</reference>
<dbReference type="PANTHER" id="PTHR46423:SF1">
    <property type="entry name" value="RNA POLYMERASE II-ASSOCIATED PROTEIN 3"/>
    <property type="match status" value="1"/>
</dbReference>
<evidence type="ECO:0000313" key="4">
    <source>
        <dbReference type="Proteomes" id="UP000887226"/>
    </source>
</evidence>
<evidence type="ECO:0000313" key="3">
    <source>
        <dbReference type="EMBL" id="KAG9242427.1"/>
    </source>
</evidence>
<protein>
    <submittedName>
        <fullName evidence="3">Uncharacterized protein</fullName>
    </submittedName>
</protein>
<dbReference type="EMBL" id="MU254075">
    <property type="protein sequence ID" value="KAG9242427.1"/>
    <property type="molecule type" value="Genomic_DNA"/>
</dbReference>
<dbReference type="SUPFAM" id="SSF48452">
    <property type="entry name" value="TPR-like"/>
    <property type="match status" value="1"/>
</dbReference>
<name>A0A9P8CD70_9HELO</name>
<evidence type="ECO:0000256" key="1">
    <source>
        <dbReference type="ARBA" id="ARBA00022803"/>
    </source>
</evidence>
<keyword evidence="4" id="KW-1185">Reference proteome</keyword>
<comment type="caution">
    <text evidence="3">The sequence shown here is derived from an EMBL/GenBank/DDBJ whole genome shotgun (WGS) entry which is preliminary data.</text>
</comment>
<organism evidence="3 4">
    <name type="scientific">Calycina marina</name>
    <dbReference type="NCBI Taxonomy" id="1763456"/>
    <lineage>
        <taxon>Eukaryota</taxon>
        <taxon>Fungi</taxon>
        <taxon>Dikarya</taxon>
        <taxon>Ascomycota</taxon>
        <taxon>Pezizomycotina</taxon>
        <taxon>Leotiomycetes</taxon>
        <taxon>Helotiales</taxon>
        <taxon>Pezizellaceae</taxon>
        <taxon>Calycina</taxon>
    </lineage>
</organism>
<feature type="repeat" description="TPR" evidence="2">
    <location>
        <begin position="341"/>
        <end position="374"/>
    </location>
</feature>
<dbReference type="Proteomes" id="UP000887226">
    <property type="component" value="Unassembled WGS sequence"/>
</dbReference>
<dbReference type="Gene3D" id="1.25.40.10">
    <property type="entry name" value="Tetratricopeptide repeat domain"/>
    <property type="match status" value="1"/>
</dbReference>
<dbReference type="PROSITE" id="PS50005">
    <property type="entry name" value="TPR"/>
    <property type="match status" value="1"/>
</dbReference>
<keyword evidence="1 2" id="KW-0802">TPR repeat</keyword>
<dbReference type="AlphaFoldDB" id="A0A9P8CD70"/>